<dbReference type="AlphaFoldDB" id="A0A7X0NHU0"/>
<evidence type="ECO:0000313" key="3">
    <source>
        <dbReference type="Proteomes" id="UP000537141"/>
    </source>
</evidence>
<dbReference type="RefSeq" id="WP_184424444.1">
    <property type="nucleotide sequence ID" value="NZ_AP027362.1"/>
</dbReference>
<organism evidence="2 3">
    <name type="scientific">Thalassotalea piscium</name>
    <dbReference type="NCBI Taxonomy" id="1230533"/>
    <lineage>
        <taxon>Bacteria</taxon>
        <taxon>Pseudomonadati</taxon>
        <taxon>Pseudomonadota</taxon>
        <taxon>Gammaproteobacteria</taxon>
        <taxon>Alteromonadales</taxon>
        <taxon>Colwelliaceae</taxon>
        <taxon>Thalassotalea</taxon>
    </lineage>
</organism>
<accession>A0A7X0NHU0</accession>
<feature type="transmembrane region" description="Helical" evidence="1">
    <location>
        <begin position="85"/>
        <end position="103"/>
    </location>
</feature>
<keyword evidence="1" id="KW-1133">Transmembrane helix</keyword>
<name>A0A7X0NHU0_9GAMM</name>
<protein>
    <submittedName>
        <fullName evidence="2">Putative paraquat-inducible protein A</fullName>
    </submittedName>
</protein>
<feature type="transmembrane region" description="Helical" evidence="1">
    <location>
        <begin position="12"/>
        <end position="35"/>
    </location>
</feature>
<evidence type="ECO:0000313" key="2">
    <source>
        <dbReference type="EMBL" id="MBB6543664.1"/>
    </source>
</evidence>
<feature type="transmembrane region" description="Helical" evidence="1">
    <location>
        <begin position="109"/>
        <end position="131"/>
    </location>
</feature>
<proteinExistence type="predicted"/>
<sequence length="138" mass="15820">MDRVKITVLSVFLGLLYAYFAVYIAGIGAAIAIPAEILTPFVKDYPIFTFAMIDLITIGLPLIIIYCVFALLINHLNVSKSYFPYIALLLPYFALSIYFFSLMEPPQNWVYTFGTIVPRYFVLIVFAIFFITRATRYK</sequence>
<feature type="transmembrane region" description="Helical" evidence="1">
    <location>
        <begin position="47"/>
        <end position="73"/>
    </location>
</feature>
<dbReference type="Proteomes" id="UP000537141">
    <property type="component" value="Unassembled WGS sequence"/>
</dbReference>
<keyword evidence="1" id="KW-0812">Transmembrane</keyword>
<keyword evidence="1" id="KW-0472">Membrane</keyword>
<comment type="caution">
    <text evidence="2">The sequence shown here is derived from an EMBL/GenBank/DDBJ whole genome shotgun (WGS) entry which is preliminary data.</text>
</comment>
<gene>
    <name evidence="2" type="ORF">HNQ55_002185</name>
</gene>
<reference evidence="2 3" key="1">
    <citation type="submission" date="2020-08" db="EMBL/GenBank/DDBJ databases">
        <title>Genomic Encyclopedia of Type Strains, Phase IV (KMG-IV): sequencing the most valuable type-strain genomes for metagenomic binning, comparative biology and taxonomic classification.</title>
        <authorList>
            <person name="Goeker M."/>
        </authorList>
    </citation>
    <scope>NUCLEOTIDE SEQUENCE [LARGE SCALE GENOMIC DNA]</scope>
    <source>
        <strain evidence="2 3">DSM 26287</strain>
    </source>
</reference>
<dbReference type="EMBL" id="JACHHU010000017">
    <property type="protein sequence ID" value="MBB6543664.1"/>
    <property type="molecule type" value="Genomic_DNA"/>
</dbReference>
<evidence type="ECO:0000256" key="1">
    <source>
        <dbReference type="SAM" id="Phobius"/>
    </source>
</evidence>
<keyword evidence="3" id="KW-1185">Reference proteome</keyword>